<reference evidence="3" key="1">
    <citation type="journal article" date="2018" name="Nat. Microbiol.">
        <title>Leveraging single-cell genomics to expand the fungal tree of life.</title>
        <authorList>
            <person name="Ahrendt S.R."/>
            <person name="Quandt C.A."/>
            <person name="Ciobanu D."/>
            <person name="Clum A."/>
            <person name="Salamov A."/>
            <person name="Andreopoulos B."/>
            <person name="Cheng J.F."/>
            <person name="Woyke T."/>
            <person name="Pelin A."/>
            <person name="Henrissat B."/>
            <person name="Reynolds N.K."/>
            <person name="Benny G.L."/>
            <person name="Smith M.E."/>
            <person name="James T.Y."/>
            <person name="Grigoriev I.V."/>
        </authorList>
    </citation>
    <scope>NUCLEOTIDE SEQUENCE [LARGE SCALE GENOMIC DNA]</scope>
</reference>
<evidence type="ECO:0000313" key="2">
    <source>
        <dbReference type="EMBL" id="RKO93557.1"/>
    </source>
</evidence>
<evidence type="ECO:0000256" key="1">
    <source>
        <dbReference type="SAM" id="MobiDB-lite"/>
    </source>
</evidence>
<feature type="compositionally biased region" description="Basic and acidic residues" evidence="1">
    <location>
        <begin position="152"/>
        <end position="161"/>
    </location>
</feature>
<name>A0A4V1ISH3_9FUNG</name>
<protein>
    <submittedName>
        <fullName evidence="2">Uncharacterized protein</fullName>
    </submittedName>
</protein>
<proteinExistence type="predicted"/>
<organism evidence="2 3">
    <name type="scientific">Blyttiomyces helicus</name>
    <dbReference type="NCBI Taxonomy" id="388810"/>
    <lineage>
        <taxon>Eukaryota</taxon>
        <taxon>Fungi</taxon>
        <taxon>Fungi incertae sedis</taxon>
        <taxon>Chytridiomycota</taxon>
        <taxon>Chytridiomycota incertae sedis</taxon>
        <taxon>Chytridiomycetes</taxon>
        <taxon>Chytridiomycetes incertae sedis</taxon>
        <taxon>Blyttiomyces</taxon>
    </lineage>
</organism>
<accession>A0A4V1ISH3</accession>
<dbReference type="EMBL" id="KZ994191">
    <property type="protein sequence ID" value="RKO93557.1"/>
    <property type="molecule type" value="Genomic_DNA"/>
</dbReference>
<feature type="compositionally biased region" description="Low complexity" evidence="1">
    <location>
        <begin position="173"/>
        <end position="186"/>
    </location>
</feature>
<keyword evidence="3" id="KW-1185">Reference proteome</keyword>
<dbReference type="Proteomes" id="UP000269721">
    <property type="component" value="Unassembled WGS sequence"/>
</dbReference>
<gene>
    <name evidence="2" type="ORF">BDK51DRAFT_34322</name>
</gene>
<evidence type="ECO:0000313" key="3">
    <source>
        <dbReference type="Proteomes" id="UP000269721"/>
    </source>
</evidence>
<feature type="region of interest" description="Disordered" evidence="1">
    <location>
        <begin position="115"/>
        <end position="198"/>
    </location>
</feature>
<dbReference type="AlphaFoldDB" id="A0A4V1ISH3"/>
<sequence length="198" mass="21974">MRPESTISKLRHLILKSARTATPFSLVEDFGAFQTQHLEPWRRPRDAGHKLDVDPRSVEMENLELGLTRMQEPLDSGRHYVAPRNKPQMDHERVVFRCGEDRIGEVHVYDQTLEPGDAADDLGAEDVGASQGGGPYHLREAHKSPLSSSSRPSEKMPELGNRETCTFMERHISPSGVPASPSGGACSEHEAEEVEVRG</sequence>